<organism evidence="1 2">
    <name type="scientific">Coemansia guatemalensis</name>
    <dbReference type="NCBI Taxonomy" id="2761395"/>
    <lineage>
        <taxon>Eukaryota</taxon>
        <taxon>Fungi</taxon>
        <taxon>Fungi incertae sedis</taxon>
        <taxon>Zoopagomycota</taxon>
        <taxon>Kickxellomycotina</taxon>
        <taxon>Kickxellomycetes</taxon>
        <taxon>Kickxellales</taxon>
        <taxon>Kickxellaceae</taxon>
        <taxon>Coemansia</taxon>
    </lineage>
</organism>
<dbReference type="Proteomes" id="UP001140094">
    <property type="component" value="Unassembled WGS sequence"/>
</dbReference>
<keyword evidence="2" id="KW-1185">Reference proteome</keyword>
<sequence length="152" mass="15361">MDQRGYSVEVAPVPAPVYDAAPSSAYSDSAYATPVADYSTAGCSDATSSAPVYYSTSTVTSISTVYATKCAAAPGPTYASASASCSINSSWAEPEYSVSAGATYVVLTAYAPSSCSSVQPSAYSSAGPTHPCSTSYATVAATGYGDIYKKHL</sequence>
<accession>A0A9W8HW73</accession>
<gene>
    <name evidence="1" type="ORF">H4R20_001881</name>
</gene>
<name>A0A9W8HW73_9FUNG</name>
<evidence type="ECO:0000313" key="2">
    <source>
        <dbReference type="Proteomes" id="UP001140094"/>
    </source>
</evidence>
<dbReference type="AlphaFoldDB" id="A0A9W8HW73"/>
<dbReference type="EMBL" id="JANBUO010000240">
    <property type="protein sequence ID" value="KAJ2805955.1"/>
    <property type="molecule type" value="Genomic_DNA"/>
</dbReference>
<reference evidence="1" key="1">
    <citation type="submission" date="2022-07" db="EMBL/GenBank/DDBJ databases">
        <title>Phylogenomic reconstructions and comparative analyses of Kickxellomycotina fungi.</title>
        <authorList>
            <person name="Reynolds N.K."/>
            <person name="Stajich J.E."/>
            <person name="Barry K."/>
            <person name="Grigoriev I.V."/>
            <person name="Crous P."/>
            <person name="Smith M.E."/>
        </authorList>
    </citation>
    <scope>NUCLEOTIDE SEQUENCE</scope>
    <source>
        <strain evidence="1">NRRL 1565</strain>
    </source>
</reference>
<proteinExistence type="predicted"/>
<evidence type="ECO:0000313" key="1">
    <source>
        <dbReference type="EMBL" id="KAJ2805955.1"/>
    </source>
</evidence>
<protein>
    <submittedName>
        <fullName evidence="1">Uncharacterized protein</fullName>
    </submittedName>
</protein>
<comment type="caution">
    <text evidence="1">The sequence shown here is derived from an EMBL/GenBank/DDBJ whole genome shotgun (WGS) entry which is preliminary data.</text>
</comment>